<feature type="compositionally biased region" description="Low complexity" evidence="1">
    <location>
        <begin position="297"/>
        <end position="308"/>
    </location>
</feature>
<evidence type="ECO:0000259" key="2">
    <source>
        <dbReference type="PROSITE" id="PS50174"/>
    </source>
</evidence>
<dbReference type="Gene3D" id="2.40.70.10">
    <property type="entry name" value="Acid Proteases"/>
    <property type="match status" value="1"/>
</dbReference>
<dbReference type="AlphaFoldDB" id="A0A843X668"/>
<dbReference type="OrthoDB" id="1934381at2759"/>
<protein>
    <recommendedName>
        <fullName evidence="2">G-patch domain-containing protein</fullName>
    </recommendedName>
</protein>
<dbReference type="Pfam" id="PF01585">
    <property type="entry name" value="G-patch"/>
    <property type="match status" value="1"/>
</dbReference>
<evidence type="ECO:0000256" key="1">
    <source>
        <dbReference type="SAM" id="MobiDB-lite"/>
    </source>
</evidence>
<reference evidence="3" key="1">
    <citation type="submission" date="2017-07" db="EMBL/GenBank/DDBJ databases">
        <title>Taro Niue Genome Assembly and Annotation.</title>
        <authorList>
            <person name="Atibalentja N."/>
            <person name="Keating K."/>
            <person name="Fields C.J."/>
        </authorList>
    </citation>
    <scope>NUCLEOTIDE SEQUENCE</scope>
    <source>
        <strain evidence="3">Niue_2</strain>
        <tissue evidence="3">Leaf</tissue>
    </source>
</reference>
<gene>
    <name evidence="3" type="ORF">Taro_045126</name>
</gene>
<feature type="region of interest" description="Disordered" evidence="1">
    <location>
        <begin position="297"/>
        <end position="346"/>
    </location>
</feature>
<evidence type="ECO:0000313" key="3">
    <source>
        <dbReference type="EMBL" id="MQM12210.1"/>
    </source>
</evidence>
<accession>A0A843X668</accession>
<name>A0A843X668_COLES</name>
<sequence>MLADKLLSALAMVTRGPAITFAENELAPLEARRLPLCVTLVINHVAVGAALVDMGASINVCPLSTLRACNVSEGLLRPTPTTIAAYDNSRRSRHGMVTVQAELGPLAVTVNFYVLDIYPMFMAILGHLCPAKVNAVKRNEPLNTKGWQIMMKLGYEEGKGLGAELKGITKPILDIVMKSRWGLGYKQKSKPWSSSTSTLTVDREPLTWTLWCHFTRVPTQPGYNTVVVEAELSQHDVHGRNFSRHMTPMLTYKALETLRPGKRRKTGDPEAEWYHWFDMENLSIAFSRAILFEDPMSSPSPIESSSQEESSRVEESSLSLGESRVESQVNPAPAKSKRRPRKQRGKAIPRRYLQELGRRCQALLLIEEFTKSALVLEEEIEQDGVFVDYGFGVYEIMNDEDPINEEDGEGRVEELLVAEELWNDHKKPFFFPFSSAATCTNHPLEVDQR</sequence>
<evidence type="ECO:0000313" key="4">
    <source>
        <dbReference type="Proteomes" id="UP000652761"/>
    </source>
</evidence>
<feature type="domain" description="G-patch" evidence="2">
    <location>
        <begin position="142"/>
        <end position="188"/>
    </location>
</feature>
<feature type="compositionally biased region" description="Basic residues" evidence="1">
    <location>
        <begin position="335"/>
        <end position="346"/>
    </location>
</feature>
<dbReference type="Proteomes" id="UP000652761">
    <property type="component" value="Unassembled WGS sequence"/>
</dbReference>
<dbReference type="CDD" id="cd00303">
    <property type="entry name" value="retropepsin_like"/>
    <property type="match status" value="1"/>
</dbReference>
<comment type="caution">
    <text evidence="3">The sequence shown here is derived from an EMBL/GenBank/DDBJ whole genome shotgun (WGS) entry which is preliminary data.</text>
</comment>
<dbReference type="GO" id="GO:0003676">
    <property type="term" value="F:nucleic acid binding"/>
    <property type="evidence" value="ECO:0007669"/>
    <property type="project" value="InterPro"/>
</dbReference>
<dbReference type="PROSITE" id="PS50174">
    <property type="entry name" value="G_PATCH"/>
    <property type="match status" value="1"/>
</dbReference>
<dbReference type="SMART" id="SM00443">
    <property type="entry name" value="G_patch"/>
    <property type="match status" value="1"/>
</dbReference>
<dbReference type="InterPro" id="IPR000467">
    <property type="entry name" value="G_patch_dom"/>
</dbReference>
<dbReference type="EMBL" id="NMUH01005234">
    <property type="protein sequence ID" value="MQM12210.1"/>
    <property type="molecule type" value="Genomic_DNA"/>
</dbReference>
<dbReference type="InterPro" id="IPR021109">
    <property type="entry name" value="Peptidase_aspartic_dom_sf"/>
</dbReference>
<proteinExistence type="predicted"/>
<organism evidence="3 4">
    <name type="scientific">Colocasia esculenta</name>
    <name type="common">Wild taro</name>
    <name type="synonym">Arum esculentum</name>
    <dbReference type="NCBI Taxonomy" id="4460"/>
    <lineage>
        <taxon>Eukaryota</taxon>
        <taxon>Viridiplantae</taxon>
        <taxon>Streptophyta</taxon>
        <taxon>Embryophyta</taxon>
        <taxon>Tracheophyta</taxon>
        <taxon>Spermatophyta</taxon>
        <taxon>Magnoliopsida</taxon>
        <taxon>Liliopsida</taxon>
        <taxon>Araceae</taxon>
        <taxon>Aroideae</taxon>
        <taxon>Colocasieae</taxon>
        <taxon>Colocasia</taxon>
    </lineage>
</organism>
<keyword evidence="4" id="KW-1185">Reference proteome</keyword>